<dbReference type="OrthoDB" id="3806873at2"/>
<accession>G6YAY1</accession>
<dbReference type="PANTHER" id="PTHR21310">
    <property type="entry name" value="AMINOGLYCOSIDE PHOSPHOTRANSFERASE-RELATED-RELATED"/>
    <property type="match status" value="1"/>
</dbReference>
<dbReference type="Gene3D" id="3.30.200.20">
    <property type="entry name" value="Phosphorylase Kinase, domain 1"/>
    <property type="match status" value="1"/>
</dbReference>
<keyword evidence="2" id="KW-0808">Transferase</keyword>
<dbReference type="STRING" id="1082933.A6B35_13420"/>
<protein>
    <submittedName>
        <fullName evidence="2">Aminoglycoside phosphotransferase</fullName>
    </submittedName>
</protein>
<dbReference type="AlphaFoldDB" id="G6YAY1"/>
<dbReference type="RefSeq" id="WP_006202631.1">
    <property type="nucleotide sequence ID" value="NZ_AGSN01000113.1"/>
</dbReference>
<reference evidence="2 3" key="1">
    <citation type="journal article" date="2012" name="J. Bacteriol.">
        <title>Draft Genome Sequence of Plant Growth-Promoting Rhizobium Mesorhizobium amorphae, Isolated from Zinc-Lead Mine Tailings.</title>
        <authorList>
            <person name="Hao X."/>
            <person name="Lin Y."/>
            <person name="Johnstone L."/>
            <person name="Baltrus D.A."/>
            <person name="Miller S.J."/>
            <person name="Wei G."/>
            <person name="Rensing C."/>
        </authorList>
    </citation>
    <scope>NUCLEOTIDE SEQUENCE [LARGE SCALE GENOMIC DNA]</scope>
    <source>
        <strain evidence="2 3">CCNWGS0123</strain>
    </source>
</reference>
<dbReference type="Pfam" id="PF01636">
    <property type="entry name" value="APH"/>
    <property type="match status" value="1"/>
</dbReference>
<dbReference type="SUPFAM" id="SSF56112">
    <property type="entry name" value="Protein kinase-like (PK-like)"/>
    <property type="match status" value="1"/>
</dbReference>
<feature type="domain" description="Aminoglycoside phosphotransferase" evidence="1">
    <location>
        <begin position="33"/>
        <end position="259"/>
    </location>
</feature>
<dbReference type="InterPro" id="IPR011009">
    <property type="entry name" value="Kinase-like_dom_sf"/>
</dbReference>
<dbReference type="InterPro" id="IPR051678">
    <property type="entry name" value="AGP_Transferase"/>
</dbReference>
<dbReference type="KEGG" id="mamo:A6B35_13420"/>
<dbReference type="eggNOG" id="COG3173">
    <property type="taxonomic scope" value="Bacteria"/>
</dbReference>
<keyword evidence="3" id="KW-1185">Reference proteome</keyword>
<dbReference type="EMBL" id="AGSN01000113">
    <property type="protein sequence ID" value="EHH11132.1"/>
    <property type="molecule type" value="Genomic_DNA"/>
</dbReference>
<evidence type="ECO:0000313" key="2">
    <source>
        <dbReference type="EMBL" id="EHH11132.1"/>
    </source>
</evidence>
<dbReference type="PANTHER" id="PTHR21310:SF42">
    <property type="entry name" value="BIFUNCTIONAL AAC_APH"/>
    <property type="match status" value="1"/>
</dbReference>
<dbReference type="GO" id="GO:0016740">
    <property type="term" value="F:transferase activity"/>
    <property type="evidence" value="ECO:0007669"/>
    <property type="project" value="UniProtKB-KW"/>
</dbReference>
<organism evidence="2 3">
    <name type="scientific">Mesorhizobium amorphae CCNWGS0123</name>
    <dbReference type="NCBI Taxonomy" id="1082933"/>
    <lineage>
        <taxon>Bacteria</taxon>
        <taxon>Pseudomonadati</taxon>
        <taxon>Pseudomonadota</taxon>
        <taxon>Alphaproteobacteria</taxon>
        <taxon>Hyphomicrobiales</taxon>
        <taxon>Phyllobacteriaceae</taxon>
        <taxon>Mesorhizobium</taxon>
    </lineage>
</organism>
<evidence type="ECO:0000259" key="1">
    <source>
        <dbReference type="Pfam" id="PF01636"/>
    </source>
</evidence>
<gene>
    <name evidence="2" type="ORF">MEA186_15527</name>
</gene>
<sequence length="298" mass="32834">MHQDVSIDTPLVRRLITAQFPHWADLPVEPVEPGGWDNRTFRLGDDMSVRLPSAASYAAQVEKEQRWLPRLAPHLPLPIPVPRAKGVPGQDYPWSWSVYGWLRGQPAGNGGIADPTQFARSLADFLLALYRIDAKDGPPAGQHNFHRGGRLAVYDAETRTALSALTGCIDTATAQEVWASALGSEWQRPPVWVHGDVASGNLLVEDGSLCGVIDFGSSAVGDPACDLVIAWTEFSGESRQAFRDALALDEQTWARARGWALWKALITASGHDGNQREAEKSWTVIDEVLADHRRVYRR</sequence>
<dbReference type="CDD" id="cd05155">
    <property type="entry name" value="APH_ChoK_like_1"/>
    <property type="match status" value="1"/>
</dbReference>
<name>G6YAY1_9HYPH</name>
<dbReference type="Proteomes" id="UP000002949">
    <property type="component" value="Unassembled WGS sequence"/>
</dbReference>
<dbReference type="PATRIC" id="fig|1082933.3.peg.3027"/>
<dbReference type="Gene3D" id="3.90.1200.10">
    <property type="match status" value="1"/>
</dbReference>
<dbReference type="InterPro" id="IPR002575">
    <property type="entry name" value="Aminoglycoside_PTrfase"/>
</dbReference>
<proteinExistence type="predicted"/>
<evidence type="ECO:0000313" key="3">
    <source>
        <dbReference type="Proteomes" id="UP000002949"/>
    </source>
</evidence>